<dbReference type="HOGENOM" id="CLU_1699742_0_0_1"/>
<name>A0A0C9TES7_PAXIN</name>
<reference evidence="5 6" key="1">
    <citation type="submission" date="2014-06" db="EMBL/GenBank/DDBJ databases">
        <authorList>
            <consortium name="DOE Joint Genome Institute"/>
            <person name="Kuo A."/>
            <person name="Kohler A."/>
            <person name="Nagy L.G."/>
            <person name="Floudas D."/>
            <person name="Copeland A."/>
            <person name="Barry K.W."/>
            <person name="Cichocki N."/>
            <person name="Veneault-Fourrey C."/>
            <person name="LaButti K."/>
            <person name="Lindquist E.A."/>
            <person name="Lipzen A."/>
            <person name="Lundell T."/>
            <person name="Morin E."/>
            <person name="Murat C."/>
            <person name="Sun H."/>
            <person name="Tunlid A."/>
            <person name="Henrissat B."/>
            <person name="Grigoriev I.V."/>
            <person name="Hibbett D.S."/>
            <person name="Martin F."/>
            <person name="Nordberg H.P."/>
            <person name="Cantor M.N."/>
            <person name="Hua S.X."/>
        </authorList>
    </citation>
    <scope>NUCLEOTIDE SEQUENCE [LARGE SCALE GENOMIC DNA]</scope>
    <source>
        <strain evidence="5 6">ATCC 200175</strain>
    </source>
</reference>
<organism evidence="5 6">
    <name type="scientific">Paxillus involutus ATCC 200175</name>
    <dbReference type="NCBI Taxonomy" id="664439"/>
    <lineage>
        <taxon>Eukaryota</taxon>
        <taxon>Fungi</taxon>
        <taxon>Dikarya</taxon>
        <taxon>Basidiomycota</taxon>
        <taxon>Agaricomycotina</taxon>
        <taxon>Agaricomycetes</taxon>
        <taxon>Agaricomycetidae</taxon>
        <taxon>Boletales</taxon>
        <taxon>Paxilineae</taxon>
        <taxon>Paxillaceae</taxon>
        <taxon>Paxillus</taxon>
    </lineage>
</organism>
<comment type="subcellular location">
    <subcellularLocation>
        <location evidence="1">Nucleus</location>
    </subcellularLocation>
</comment>
<keyword evidence="6" id="KW-1185">Reference proteome</keyword>
<proteinExistence type="inferred from homology"/>
<evidence type="ECO:0000256" key="4">
    <source>
        <dbReference type="SAM" id="MobiDB-lite"/>
    </source>
</evidence>
<dbReference type="Proteomes" id="UP000053647">
    <property type="component" value="Unassembled WGS sequence"/>
</dbReference>
<evidence type="ECO:0000313" key="5">
    <source>
        <dbReference type="EMBL" id="KIJ06642.1"/>
    </source>
</evidence>
<feature type="region of interest" description="Disordered" evidence="4">
    <location>
        <begin position="99"/>
        <end position="174"/>
    </location>
</feature>
<protein>
    <submittedName>
        <fullName evidence="5">Uncharacterized protein</fullName>
    </submittedName>
</protein>
<dbReference type="GO" id="GO:0008033">
    <property type="term" value="P:tRNA processing"/>
    <property type="evidence" value="ECO:0007669"/>
    <property type="project" value="UniProtKB-KW"/>
</dbReference>
<reference evidence="6" key="2">
    <citation type="submission" date="2015-01" db="EMBL/GenBank/DDBJ databases">
        <title>Evolutionary Origins and Diversification of the Mycorrhizal Mutualists.</title>
        <authorList>
            <consortium name="DOE Joint Genome Institute"/>
            <consortium name="Mycorrhizal Genomics Consortium"/>
            <person name="Kohler A."/>
            <person name="Kuo A."/>
            <person name="Nagy L.G."/>
            <person name="Floudas D."/>
            <person name="Copeland A."/>
            <person name="Barry K.W."/>
            <person name="Cichocki N."/>
            <person name="Veneault-Fourrey C."/>
            <person name="LaButti K."/>
            <person name="Lindquist E.A."/>
            <person name="Lipzen A."/>
            <person name="Lundell T."/>
            <person name="Morin E."/>
            <person name="Murat C."/>
            <person name="Riley R."/>
            <person name="Ohm R."/>
            <person name="Sun H."/>
            <person name="Tunlid A."/>
            <person name="Henrissat B."/>
            <person name="Grigoriev I.V."/>
            <person name="Hibbett D.S."/>
            <person name="Martin F."/>
        </authorList>
    </citation>
    <scope>NUCLEOTIDE SEQUENCE [LARGE SCALE GENOMIC DNA]</scope>
    <source>
        <strain evidence="6">ATCC 200175</strain>
    </source>
</reference>
<dbReference type="InterPro" id="IPR016195">
    <property type="entry name" value="Pol/histidinol_Pase-like"/>
</dbReference>
<dbReference type="GO" id="GO:0003723">
    <property type="term" value="F:RNA binding"/>
    <property type="evidence" value="ECO:0007669"/>
    <property type="project" value="TreeGrafter"/>
</dbReference>
<dbReference type="PANTHER" id="PTHR13031">
    <property type="entry name" value="RIBONUCLEASE P SUBUNIT P30"/>
    <property type="match status" value="1"/>
</dbReference>
<evidence type="ECO:0000313" key="6">
    <source>
        <dbReference type="Proteomes" id="UP000053647"/>
    </source>
</evidence>
<feature type="compositionally biased region" description="Polar residues" evidence="4">
    <location>
        <begin position="133"/>
        <end position="144"/>
    </location>
</feature>
<dbReference type="AlphaFoldDB" id="A0A0C9TES7"/>
<evidence type="ECO:0000256" key="2">
    <source>
        <dbReference type="ARBA" id="ARBA00007331"/>
    </source>
</evidence>
<dbReference type="OrthoDB" id="17948at2759"/>
<evidence type="ECO:0000256" key="3">
    <source>
        <dbReference type="ARBA" id="ARBA00022694"/>
    </source>
</evidence>
<evidence type="ECO:0000256" key="1">
    <source>
        <dbReference type="ARBA" id="ARBA00004123"/>
    </source>
</evidence>
<dbReference type="GO" id="GO:0005655">
    <property type="term" value="C:nucleolar ribonuclease P complex"/>
    <property type="evidence" value="ECO:0007669"/>
    <property type="project" value="TreeGrafter"/>
</dbReference>
<keyword evidence="3" id="KW-0819">tRNA processing</keyword>
<dbReference type="InterPro" id="IPR002738">
    <property type="entry name" value="RNase_P_p30"/>
</dbReference>
<accession>A0A0C9TES7</accession>
<sequence length="174" mass="18980">MNFGVSDSGLTTKRNWWAGAREVVRVTKGKGIIVSGGVTREAEYRGPKDVQNLITLLALAQNLAHDASAITPKSLILRARKTRKTYHIILSEPKLVVPTVPRVPTPQDPDRASPAQHGTEITPATASLPARPTVSTETPQQSNHSNKKRPHAGHGFEDGTSRKKKKKKDVELSK</sequence>
<gene>
    <name evidence="5" type="ORF">PAXINDRAFT_91710</name>
</gene>
<dbReference type="Gene3D" id="3.20.20.140">
    <property type="entry name" value="Metal-dependent hydrolases"/>
    <property type="match status" value="1"/>
</dbReference>
<dbReference type="PANTHER" id="PTHR13031:SF0">
    <property type="entry name" value="RIBONUCLEASE P PROTEIN SUBUNIT P30"/>
    <property type="match status" value="1"/>
</dbReference>
<comment type="similarity">
    <text evidence="2">Belongs to the eukaryotic/archaeal RNase P protein component 3 family.</text>
</comment>
<dbReference type="Pfam" id="PF01876">
    <property type="entry name" value="RNase_P_p30"/>
    <property type="match status" value="1"/>
</dbReference>
<dbReference type="EMBL" id="KN820229">
    <property type="protein sequence ID" value="KIJ06642.1"/>
    <property type="molecule type" value="Genomic_DNA"/>
</dbReference>
<dbReference type="SUPFAM" id="SSF89550">
    <property type="entry name" value="PHP domain-like"/>
    <property type="match status" value="1"/>
</dbReference>